<evidence type="ECO:0000313" key="2">
    <source>
        <dbReference type="Proteomes" id="UP000182466"/>
    </source>
</evidence>
<keyword evidence="2" id="KW-1185">Reference proteome</keyword>
<protein>
    <submittedName>
        <fullName evidence="1">Short chain dehydrogenase</fullName>
    </submittedName>
</protein>
<dbReference type="InterPro" id="IPR036291">
    <property type="entry name" value="NAD(P)-bd_dom_sf"/>
</dbReference>
<dbReference type="EMBL" id="FPAW01000025">
    <property type="protein sequence ID" value="SFU08799.1"/>
    <property type="molecule type" value="Genomic_DNA"/>
</dbReference>
<dbReference type="Gene3D" id="3.40.50.720">
    <property type="entry name" value="NAD(P)-binding Rossmann-like Domain"/>
    <property type="match status" value="1"/>
</dbReference>
<proteinExistence type="predicted"/>
<sequence>MAQPIALITGGAQGIGLACGEALAEQGHRVVLADIKAEAVREAAHSLGVWGSWIACRHGGAGTGQCAVRYD</sequence>
<name>A0A1I7DAV0_9RHOB</name>
<reference evidence="1 2" key="1">
    <citation type="submission" date="2016-10" db="EMBL/GenBank/DDBJ databases">
        <authorList>
            <person name="de Groot N.N."/>
        </authorList>
    </citation>
    <scope>NUCLEOTIDE SEQUENCE [LARGE SCALE GENOMIC DNA]</scope>
    <source>
        <strain evidence="1 2">CGMCC 1.10959</strain>
    </source>
</reference>
<evidence type="ECO:0000313" key="1">
    <source>
        <dbReference type="EMBL" id="SFU08799.1"/>
    </source>
</evidence>
<dbReference type="InterPro" id="IPR002347">
    <property type="entry name" value="SDR_fam"/>
</dbReference>
<organism evidence="1 2">
    <name type="scientific">Sedimentitalea nanhaiensis</name>
    <dbReference type="NCBI Taxonomy" id="999627"/>
    <lineage>
        <taxon>Bacteria</taxon>
        <taxon>Pseudomonadati</taxon>
        <taxon>Pseudomonadota</taxon>
        <taxon>Alphaproteobacteria</taxon>
        <taxon>Rhodobacterales</taxon>
        <taxon>Paracoccaceae</taxon>
        <taxon>Sedimentitalea</taxon>
    </lineage>
</organism>
<dbReference type="Pfam" id="PF00106">
    <property type="entry name" value="adh_short"/>
    <property type="match status" value="1"/>
</dbReference>
<dbReference type="SUPFAM" id="SSF51735">
    <property type="entry name" value="NAD(P)-binding Rossmann-fold domains"/>
    <property type="match status" value="1"/>
</dbReference>
<dbReference type="STRING" id="999627.SAMN05216236_12539"/>
<dbReference type="AlphaFoldDB" id="A0A1I7DAV0"/>
<accession>A0A1I7DAV0</accession>
<dbReference type="RefSeq" id="WP_254774026.1">
    <property type="nucleotide sequence ID" value="NZ_FPAW01000025.1"/>
</dbReference>
<dbReference type="Proteomes" id="UP000182466">
    <property type="component" value="Unassembled WGS sequence"/>
</dbReference>
<gene>
    <name evidence="1" type="ORF">SAMN05216236_12539</name>
</gene>